<evidence type="ECO:0000313" key="3">
    <source>
        <dbReference type="EMBL" id="KAL1498738.1"/>
    </source>
</evidence>
<dbReference type="EMBL" id="JBGBPQ010000027">
    <property type="protein sequence ID" value="KAL1498738.1"/>
    <property type="molecule type" value="Genomic_DNA"/>
</dbReference>
<comment type="similarity">
    <text evidence="1">Belongs to the band 7/mec-2 family.</text>
</comment>
<gene>
    <name evidence="3" type="ORF">AB1Y20_014048</name>
</gene>
<evidence type="ECO:0000313" key="4">
    <source>
        <dbReference type="Proteomes" id="UP001515480"/>
    </source>
</evidence>
<dbReference type="InterPro" id="IPR036013">
    <property type="entry name" value="Band_7/SPFH_dom_sf"/>
</dbReference>
<dbReference type="PANTHER" id="PTHR43327">
    <property type="entry name" value="STOMATIN-LIKE PROTEIN 2, MITOCHONDRIAL"/>
    <property type="match status" value="1"/>
</dbReference>
<comment type="caution">
    <text evidence="3">The sequence shown here is derived from an EMBL/GenBank/DDBJ whole genome shotgun (WGS) entry which is preliminary data.</text>
</comment>
<dbReference type="Gene3D" id="3.30.479.30">
    <property type="entry name" value="Band 7 domain"/>
    <property type="match status" value="1"/>
</dbReference>
<organism evidence="3 4">
    <name type="scientific">Prymnesium parvum</name>
    <name type="common">Toxic golden alga</name>
    <dbReference type="NCBI Taxonomy" id="97485"/>
    <lineage>
        <taxon>Eukaryota</taxon>
        <taxon>Haptista</taxon>
        <taxon>Haptophyta</taxon>
        <taxon>Prymnesiophyceae</taxon>
        <taxon>Prymnesiales</taxon>
        <taxon>Prymnesiaceae</taxon>
        <taxon>Prymnesium</taxon>
    </lineage>
</organism>
<dbReference type="Pfam" id="PF16200">
    <property type="entry name" value="Band_7_C"/>
    <property type="match status" value="1"/>
</dbReference>
<dbReference type="Proteomes" id="UP001515480">
    <property type="component" value="Unassembled WGS sequence"/>
</dbReference>
<dbReference type="AlphaFoldDB" id="A0AB34IEP1"/>
<evidence type="ECO:0000256" key="1">
    <source>
        <dbReference type="ARBA" id="ARBA00008164"/>
    </source>
</evidence>
<reference evidence="3 4" key="1">
    <citation type="journal article" date="2024" name="Science">
        <title>Giant polyketide synthase enzymes in the biosynthesis of giant marine polyether toxins.</title>
        <authorList>
            <person name="Fallon T.R."/>
            <person name="Shende V.V."/>
            <person name="Wierzbicki I.H."/>
            <person name="Pendleton A.L."/>
            <person name="Watervoot N.F."/>
            <person name="Auber R.P."/>
            <person name="Gonzalez D.J."/>
            <person name="Wisecaver J.H."/>
            <person name="Moore B.S."/>
        </authorList>
    </citation>
    <scope>NUCLEOTIDE SEQUENCE [LARGE SCALE GENOMIC DNA]</scope>
    <source>
        <strain evidence="3 4">12B1</strain>
    </source>
</reference>
<protein>
    <recommendedName>
        <fullName evidence="2">STML2-like C-terminal extension domain-containing protein</fullName>
    </recommendedName>
</protein>
<evidence type="ECO:0000259" key="2">
    <source>
        <dbReference type="Pfam" id="PF16200"/>
    </source>
</evidence>
<dbReference type="InterPro" id="IPR050710">
    <property type="entry name" value="Band7/mec-2_domain"/>
</dbReference>
<dbReference type="PANTHER" id="PTHR43327:SF10">
    <property type="entry name" value="STOMATIN-LIKE PROTEIN 2, MITOCHONDRIAL"/>
    <property type="match status" value="1"/>
</dbReference>
<accession>A0AB34IEP1</accession>
<name>A0AB34IEP1_PRYPA</name>
<keyword evidence="4" id="KW-1185">Reference proteome</keyword>
<sequence length="550" mass="59546">MLPQAQHSRVSLDMARAPVGPSLPLMERDNDVVTLYEDTPSYEVLKNANVLTTRYRRSSVDDIFTGTDLRATSTRENNLIERAKCCFNACCLYTLTHTETFVPAGHVGFVQDVRNDYLFLQPGMHNIRSLYTRETKPPSPLRDHIQHGNRTIVIVEQGYLGYAMDNGQPVLLPPGIHVWTSESLEYKQSVGLDNHVVALGPMTLVTVDEGYAADNGKQRVLPGGNTHLLRHKNHRFEKFISLKIQTDNLQKIEATSADNINMKVDSTVNWRIFDAEVAATMAAETMAVSGKFSDVAADITKLRNDVLKQALASLAAFIGSVNYSESFHMSAAAAGTSVKTVAGVLVKSEEQQEVKKFVDNPMYNEQKMSSSVEHANRVTRTYGVEIISINIISAMPSDAKLTMSLASGAVAAAEALQAETAARGKANAVRIAAEASAQQARIEAQGQAEAQLARSRAISESTALEAKGFAEADVIKAEAHARAIRELGAALDEKGGKAAMGQRVAEMYVNQLADMARNSKMVIVPDKPNDINGVLASAFGISAAVGQITA</sequence>
<dbReference type="SUPFAM" id="SSF117892">
    <property type="entry name" value="Band 7/SPFH domain"/>
    <property type="match status" value="1"/>
</dbReference>
<dbReference type="InterPro" id="IPR032435">
    <property type="entry name" value="STML2-like_C"/>
</dbReference>
<feature type="domain" description="STML2-like C-terminal extension" evidence="2">
    <location>
        <begin position="486"/>
        <end position="544"/>
    </location>
</feature>
<proteinExistence type="inferred from homology"/>